<dbReference type="GO" id="GO:0004523">
    <property type="term" value="F:RNA-DNA hybrid ribonuclease activity"/>
    <property type="evidence" value="ECO:0007669"/>
    <property type="project" value="InterPro"/>
</dbReference>
<dbReference type="Gene3D" id="3.30.40.10">
    <property type="entry name" value="Zinc/RING finger domain, C3HC4 (zinc finger)"/>
    <property type="match status" value="1"/>
</dbReference>
<accession>A0A921QVA1</accession>
<evidence type="ECO:0000259" key="15">
    <source>
        <dbReference type="PROSITE" id="PS51873"/>
    </source>
</evidence>
<comment type="similarity">
    <text evidence="4">Belongs to the RBR family. Ariadne subfamily.</text>
</comment>
<dbReference type="Gene3D" id="1.20.120.1750">
    <property type="match status" value="1"/>
</dbReference>
<organism evidence="16 17">
    <name type="scientific">Sorghum bicolor</name>
    <name type="common">Sorghum</name>
    <name type="synonym">Sorghum vulgare</name>
    <dbReference type="NCBI Taxonomy" id="4558"/>
    <lineage>
        <taxon>Eukaryota</taxon>
        <taxon>Viridiplantae</taxon>
        <taxon>Streptophyta</taxon>
        <taxon>Embryophyta</taxon>
        <taxon>Tracheophyta</taxon>
        <taxon>Spermatophyta</taxon>
        <taxon>Magnoliopsida</taxon>
        <taxon>Liliopsida</taxon>
        <taxon>Poales</taxon>
        <taxon>Poaceae</taxon>
        <taxon>PACMAD clade</taxon>
        <taxon>Panicoideae</taxon>
        <taxon>Andropogonodae</taxon>
        <taxon>Andropogoneae</taxon>
        <taxon>Sorghinae</taxon>
        <taxon>Sorghum</taxon>
    </lineage>
</organism>
<dbReference type="GO" id="GO:0003676">
    <property type="term" value="F:nucleic acid binding"/>
    <property type="evidence" value="ECO:0007669"/>
    <property type="project" value="InterPro"/>
</dbReference>
<dbReference type="Pfam" id="PF01485">
    <property type="entry name" value="IBR"/>
    <property type="match status" value="2"/>
</dbReference>
<evidence type="ECO:0000313" key="16">
    <source>
        <dbReference type="EMBL" id="KAG0528333.1"/>
    </source>
</evidence>
<evidence type="ECO:0000256" key="11">
    <source>
        <dbReference type="ARBA" id="ARBA00022833"/>
    </source>
</evidence>
<feature type="domain" description="RING-type" evidence="14">
    <location>
        <begin position="302"/>
        <end position="346"/>
    </location>
</feature>
<dbReference type="Pfam" id="PF13456">
    <property type="entry name" value="RVT_3"/>
    <property type="match status" value="1"/>
</dbReference>
<keyword evidence="11" id="KW-0862">Zinc</keyword>
<dbReference type="FunFam" id="1.20.120.1750:FF:000019">
    <property type="entry name" value="RBR-type E3 ubiquitin transferase"/>
    <property type="match status" value="1"/>
</dbReference>
<protein>
    <recommendedName>
        <fullName evidence="5">RBR-type E3 ubiquitin transferase</fullName>
        <ecNumber evidence="5">2.3.2.31</ecNumber>
    </recommendedName>
</protein>
<keyword evidence="8" id="KW-0677">Repeat</keyword>
<dbReference type="Pfam" id="PF00097">
    <property type="entry name" value="zf-C3HC4"/>
    <property type="match status" value="1"/>
</dbReference>
<dbReference type="GO" id="GO:0016567">
    <property type="term" value="P:protein ubiquitination"/>
    <property type="evidence" value="ECO:0007669"/>
    <property type="project" value="InterPro"/>
</dbReference>
<evidence type="ECO:0000256" key="1">
    <source>
        <dbReference type="ARBA" id="ARBA00001798"/>
    </source>
</evidence>
<comment type="cofactor">
    <cofactor evidence="2">
        <name>Zn(2+)</name>
        <dbReference type="ChEBI" id="CHEBI:29105"/>
    </cofactor>
</comment>
<dbReference type="InterPro" id="IPR031127">
    <property type="entry name" value="E3_UB_ligase_RBR"/>
</dbReference>
<dbReference type="InterPro" id="IPR001841">
    <property type="entry name" value="Znf_RING"/>
</dbReference>
<dbReference type="InterPro" id="IPR013083">
    <property type="entry name" value="Znf_RING/FYVE/PHD"/>
</dbReference>
<name>A0A921QVA1_SORBI</name>
<evidence type="ECO:0000256" key="9">
    <source>
        <dbReference type="ARBA" id="ARBA00022771"/>
    </source>
</evidence>
<dbReference type="GO" id="GO:0008270">
    <property type="term" value="F:zinc ion binding"/>
    <property type="evidence" value="ECO:0007669"/>
    <property type="project" value="UniProtKB-KW"/>
</dbReference>
<sequence>MMAGGDDLAALHEQVALASSAAISASDLDLAFQLQVAEAIQASLRSHNAAAPSSSSQAAPVLPVPEPSSDAAYAFAVQAADLTRAEQDRRDAEACRAAQARVAASARIAAHDALFARDLAAIPEDQWAHDGDYFERPVDSSPRPLFRVFSKGMPSRDVVGPRNRDPSVAVLAVAVSRTQGGVVLRIQKPVERFVGGRMIVEVMALMEGLDAALGLGIRSVTVVTGYRPLYNHMLGIWRPSGKKLADMMNQVLSVRKKFDQCEVSLVEPSQVSYVVKLATDSLTVQIAKALAANASKEKRESCAICLEDTDITKIHVVEGCAHHFCFSCMKEHVKVKLLNGTLPACPQEGCTTKLSVEGSRVFLSPRLLEIMVQRTREGQIPPGQKIYCPYPKCSALMSLGEVIHPMQESSSRYTAADAATLRKCVKCRGSFCLSCKVPWHDSMSCYEYKMRYPHARPEDAKLQNLARQRLWRQCVKCKHMIELAEGCYHMICVCGYEFCYTCGKEWKNKKASCSCPLWDERNIIREEDDDDYEEDDDDYEEDDDGLYY</sequence>
<dbReference type="SMART" id="SM00647">
    <property type="entry name" value="IBR"/>
    <property type="match status" value="2"/>
</dbReference>
<evidence type="ECO:0000256" key="3">
    <source>
        <dbReference type="ARBA" id="ARBA00003976"/>
    </source>
</evidence>
<dbReference type="FunFam" id="3.30.40.10:FF:000230">
    <property type="entry name" value="RBR-type E3 ubiquitin transferase"/>
    <property type="match status" value="1"/>
</dbReference>
<evidence type="ECO:0000313" key="17">
    <source>
        <dbReference type="Proteomes" id="UP000807115"/>
    </source>
</evidence>
<dbReference type="Gramene" id="EES07841">
    <property type="protein sequence ID" value="EES07841"/>
    <property type="gene ID" value="SORBI_3005G001600"/>
</dbReference>
<dbReference type="InterPro" id="IPR002867">
    <property type="entry name" value="IBR_dom"/>
</dbReference>
<dbReference type="GO" id="GO:0061630">
    <property type="term" value="F:ubiquitin protein ligase activity"/>
    <property type="evidence" value="ECO:0007669"/>
    <property type="project" value="UniProtKB-EC"/>
</dbReference>
<dbReference type="SUPFAM" id="SSF57850">
    <property type="entry name" value="RING/U-box"/>
    <property type="match status" value="2"/>
</dbReference>
<evidence type="ECO:0000256" key="4">
    <source>
        <dbReference type="ARBA" id="ARBA00005884"/>
    </source>
</evidence>
<keyword evidence="10" id="KW-0833">Ubl conjugation pathway</keyword>
<dbReference type="CDD" id="cd22584">
    <property type="entry name" value="Rcat_RBR_unk"/>
    <property type="match status" value="1"/>
</dbReference>
<evidence type="ECO:0000256" key="2">
    <source>
        <dbReference type="ARBA" id="ARBA00001947"/>
    </source>
</evidence>
<evidence type="ECO:0000256" key="8">
    <source>
        <dbReference type="ARBA" id="ARBA00022737"/>
    </source>
</evidence>
<feature type="domain" description="RING-type" evidence="15">
    <location>
        <begin position="298"/>
        <end position="519"/>
    </location>
</feature>
<evidence type="ECO:0000256" key="13">
    <source>
        <dbReference type="SAM" id="MobiDB-lite"/>
    </source>
</evidence>
<feature type="region of interest" description="Disordered" evidence="13">
    <location>
        <begin position="526"/>
        <end position="548"/>
    </location>
</feature>
<comment type="function">
    <text evidence="3">Might act as an E3 ubiquitin-protein ligase, or as part of E3 complex, which accepts ubiquitin from specific E2 ubiquitin-conjugating enzymes and then transfers it to substrates.</text>
</comment>
<keyword evidence="7" id="KW-0479">Metal-binding</keyword>
<dbReference type="PROSITE" id="PS51873">
    <property type="entry name" value="TRIAD"/>
    <property type="match status" value="1"/>
</dbReference>
<gene>
    <name evidence="16" type="ORF">BDA96_05G002200</name>
</gene>
<dbReference type="EC" id="2.3.2.31" evidence="5"/>
<evidence type="ECO:0000259" key="14">
    <source>
        <dbReference type="PROSITE" id="PS50089"/>
    </source>
</evidence>
<dbReference type="CDD" id="cd22582">
    <property type="entry name" value="BRcat_RBR_unk"/>
    <property type="match status" value="1"/>
</dbReference>
<evidence type="ECO:0000256" key="10">
    <source>
        <dbReference type="ARBA" id="ARBA00022786"/>
    </source>
</evidence>
<evidence type="ECO:0000256" key="12">
    <source>
        <dbReference type="PROSITE-ProRule" id="PRU00175"/>
    </source>
</evidence>
<dbReference type="InterPro" id="IPR002156">
    <property type="entry name" value="RNaseH_domain"/>
</dbReference>
<dbReference type="PANTHER" id="PTHR11685">
    <property type="entry name" value="RBR FAMILY RING FINGER AND IBR DOMAIN-CONTAINING"/>
    <property type="match status" value="1"/>
</dbReference>
<proteinExistence type="inferred from homology"/>
<dbReference type="Gene3D" id="3.30.420.10">
    <property type="entry name" value="Ribonuclease H-like superfamily/Ribonuclease H"/>
    <property type="match status" value="1"/>
</dbReference>
<comment type="catalytic activity">
    <reaction evidence="1">
        <text>[E2 ubiquitin-conjugating enzyme]-S-ubiquitinyl-L-cysteine + [acceptor protein]-L-lysine = [E2 ubiquitin-conjugating enzyme]-L-cysteine + [acceptor protein]-N(6)-ubiquitinyl-L-lysine.</text>
        <dbReference type="EC" id="2.3.2.31"/>
    </reaction>
</comment>
<keyword evidence="9 12" id="KW-0863">Zinc-finger</keyword>
<dbReference type="OMA" id="CAKFLTP"/>
<keyword evidence="6" id="KW-0808">Transferase</keyword>
<dbReference type="AlphaFoldDB" id="A0A921QVA1"/>
<reference evidence="16" key="1">
    <citation type="journal article" date="2019" name="BMC Genomics">
        <title>A new reference genome for Sorghum bicolor reveals high levels of sequence similarity between sweet and grain genotypes: implications for the genetics of sugar metabolism.</title>
        <authorList>
            <person name="Cooper E.A."/>
            <person name="Brenton Z.W."/>
            <person name="Flinn B.S."/>
            <person name="Jenkins J."/>
            <person name="Shu S."/>
            <person name="Flowers D."/>
            <person name="Luo F."/>
            <person name="Wang Y."/>
            <person name="Xia P."/>
            <person name="Barry K."/>
            <person name="Daum C."/>
            <person name="Lipzen A."/>
            <person name="Yoshinaga Y."/>
            <person name="Schmutz J."/>
            <person name="Saski C."/>
            <person name="Vermerris W."/>
            <person name="Kresovich S."/>
        </authorList>
    </citation>
    <scope>NUCLEOTIDE SEQUENCE</scope>
</reference>
<dbReference type="Proteomes" id="UP000807115">
    <property type="component" value="Chromosome 5"/>
</dbReference>
<evidence type="ECO:0000256" key="6">
    <source>
        <dbReference type="ARBA" id="ARBA00022679"/>
    </source>
</evidence>
<dbReference type="KEGG" id="sbi:8067567"/>
<dbReference type="InterPro" id="IPR017907">
    <property type="entry name" value="Znf_RING_CS"/>
</dbReference>
<dbReference type="InterPro" id="IPR018957">
    <property type="entry name" value="Znf_C3HC4_RING-type"/>
</dbReference>
<dbReference type="OrthoDB" id="9977870at2759"/>
<dbReference type="EMBL" id="CM027684">
    <property type="protein sequence ID" value="KAG0528333.1"/>
    <property type="molecule type" value="Genomic_DNA"/>
</dbReference>
<reference evidence="16" key="2">
    <citation type="submission" date="2020-10" db="EMBL/GenBank/DDBJ databases">
        <authorList>
            <person name="Cooper E.A."/>
            <person name="Brenton Z.W."/>
            <person name="Flinn B.S."/>
            <person name="Jenkins J."/>
            <person name="Shu S."/>
            <person name="Flowers D."/>
            <person name="Luo F."/>
            <person name="Wang Y."/>
            <person name="Xia P."/>
            <person name="Barry K."/>
            <person name="Daum C."/>
            <person name="Lipzen A."/>
            <person name="Yoshinaga Y."/>
            <person name="Schmutz J."/>
            <person name="Saski C."/>
            <person name="Vermerris W."/>
            <person name="Kresovich S."/>
        </authorList>
    </citation>
    <scope>NUCLEOTIDE SEQUENCE</scope>
</reference>
<comment type="caution">
    <text evidence="16">The sequence shown here is derived from an EMBL/GenBank/DDBJ whole genome shotgun (WGS) entry which is preliminary data.</text>
</comment>
<dbReference type="InterPro" id="IPR036397">
    <property type="entry name" value="RNaseH_sf"/>
</dbReference>
<dbReference type="InterPro" id="IPR044066">
    <property type="entry name" value="TRIAD_supradom"/>
</dbReference>
<dbReference type="PROSITE" id="PS50089">
    <property type="entry name" value="ZF_RING_2"/>
    <property type="match status" value="1"/>
</dbReference>
<dbReference type="PROSITE" id="PS00518">
    <property type="entry name" value="ZF_RING_1"/>
    <property type="match status" value="1"/>
</dbReference>
<evidence type="ECO:0000256" key="7">
    <source>
        <dbReference type="ARBA" id="ARBA00022723"/>
    </source>
</evidence>
<evidence type="ECO:0000256" key="5">
    <source>
        <dbReference type="ARBA" id="ARBA00012251"/>
    </source>
</evidence>